<proteinExistence type="predicted"/>
<dbReference type="InterPro" id="IPR014710">
    <property type="entry name" value="RmlC-like_jellyroll"/>
</dbReference>
<dbReference type="InterPro" id="IPR046058">
    <property type="entry name" value="WbuC_cupin"/>
</dbReference>
<dbReference type="CDD" id="cd07005">
    <property type="entry name" value="cupin_WbuC-like"/>
    <property type="match status" value="1"/>
</dbReference>
<reference evidence="2 3" key="1">
    <citation type="submission" date="2016-10" db="EMBL/GenBank/DDBJ databases">
        <authorList>
            <person name="de Groot N.N."/>
        </authorList>
    </citation>
    <scope>NUCLEOTIDE SEQUENCE [LARGE SCALE GENOMIC DNA]</scope>
    <source>
        <strain evidence="2 3">CGMCC 1.12333</strain>
    </source>
</reference>
<dbReference type="EMBL" id="FPBK01000016">
    <property type="protein sequence ID" value="SFU72281.1"/>
    <property type="molecule type" value="Genomic_DNA"/>
</dbReference>
<dbReference type="InterPro" id="IPR027565">
    <property type="entry name" value="Cupin_WbuC"/>
</dbReference>
<dbReference type="NCBIfam" id="TIGR04366">
    <property type="entry name" value="cupin_WbuC"/>
    <property type="match status" value="1"/>
</dbReference>
<accession>A0A1I7IH84</accession>
<gene>
    <name evidence="2" type="ORF">SAMN05216480_11646</name>
</gene>
<protein>
    <submittedName>
        <fullName evidence="2">Cupin fold metalloprotein, WbuC family</fullName>
    </submittedName>
</protein>
<dbReference type="STRING" id="1224947.SAMN05216480_11646"/>
<dbReference type="RefSeq" id="WP_177229153.1">
    <property type="nucleotide sequence ID" value="NZ_FPBK01000016.1"/>
</dbReference>
<sequence>MKKKFPAAMPPPTSDLTYITSQIVEDATQMSQESPRKRIIYPFHKKDEDTLHRMFNVVQPKTYIVPHYHLNEQKSESIIVLKGGIRFITFYDDGKIKSYQNVYAGSNVFGVDLEPSVIHTFLVLEPDTVIFEVKPGPYVKSTDKSFMDWAPKEDDLDAEEYLNELLRKTENE</sequence>
<evidence type="ECO:0000313" key="3">
    <source>
        <dbReference type="Proteomes" id="UP000199138"/>
    </source>
</evidence>
<dbReference type="InterPro" id="IPR011051">
    <property type="entry name" value="RmlC_Cupin_sf"/>
</dbReference>
<organism evidence="2 3">
    <name type="scientific">Pustulibacterium marinum</name>
    <dbReference type="NCBI Taxonomy" id="1224947"/>
    <lineage>
        <taxon>Bacteria</taxon>
        <taxon>Pseudomonadati</taxon>
        <taxon>Bacteroidota</taxon>
        <taxon>Flavobacteriia</taxon>
        <taxon>Flavobacteriales</taxon>
        <taxon>Flavobacteriaceae</taxon>
        <taxon>Pustulibacterium</taxon>
    </lineage>
</organism>
<feature type="domain" description="Cupin fold metalloprotein WbuC cupin" evidence="1">
    <location>
        <begin position="19"/>
        <end position="98"/>
    </location>
</feature>
<dbReference type="AlphaFoldDB" id="A0A1I7IH84"/>
<keyword evidence="3" id="KW-1185">Reference proteome</keyword>
<dbReference type="Pfam" id="PF19480">
    <property type="entry name" value="DUF6016"/>
    <property type="match status" value="1"/>
</dbReference>
<dbReference type="SUPFAM" id="SSF51182">
    <property type="entry name" value="RmlC-like cupins"/>
    <property type="match status" value="1"/>
</dbReference>
<name>A0A1I7IH84_9FLAO</name>
<dbReference type="Proteomes" id="UP000199138">
    <property type="component" value="Unassembled WGS sequence"/>
</dbReference>
<dbReference type="Gene3D" id="2.60.120.10">
    <property type="entry name" value="Jelly Rolls"/>
    <property type="match status" value="1"/>
</dbReference>
<evidence type="ECO:0000259" key="1">
    <source>
        <dbReference type="Pfam" id="PF19480"/>
    </source>
</evidence>
<evidence type="ECO:0000313" key="2">
    <source>
        <dbReference type="EMBL" id="SFU72281.1"/>
    </source>
</evidence>